<reference evidence="3" key="1">
    <citation type="submission" date="2016-03" db="EMBL/GenBank/DDBJ databases">
        <authorList>
            <person name="Ploux O."/>
        </authorList>
    </citation>
    <scope>NUCLEOTIDE SEQUENCE</scope>
    <source>
        <strain evidence="3">UC10</strain>
    </source>
</reference>
<dbReference type="SUPFAM" id="SSF48452">
    <property type="entry name" value="TPR-like"/>
    <property type="match status" value="1"/>
</dbReference>
<dbReference type="Gene3D" id="1.25.40.10">
    <property type="entry name" value="Tetratricopeptide repeat domain"/>
    <property type="match status" value="1"/>
</dbReference>
<evidence type="ECO:0000256" key="1">
    <source>
        <dbReference type="SAM" id="MobiDB-lite"/>
    </source>
</evidence>
<dbReference type="KEGG" id="sphu:SPPYR_2458"/>
<evidence type="ECO:0000313" key="3">
    <source>
        <dbReference type="EMBL" id="SBV33578.1"/>
    </source>
</evidence>
<sequence length="582" mass="63375">MDQAKANEIQDPAEVDRIIAAELEALLDSPMFTRSPVLSRLLQFLVEHRLRGGRSSPKAYAIATEALGRSEDFDPAVDSYPRVMVGRLRSLLDRYYADTPWIHRLRVPQGSYEVVVQYRSAPPSARSADDPAEEGDVKAATAPATPVHRRAPSRPGDRGSRFGRWIVVLILLALALFTLWTLREGPGRLFAGDPVPVPLLEVSPPVAGNLPQSRALARALDGKLRDGLRRFDMVDLLSAKAPGGAAARTGDYRLDTSLVRTVEGDTDVTLVLNRVADQRAIWSQQMRLTSDETPEFTAIEPLIAQLAGDYGVIVRDQVQRQPDNYAAGFPCLAQFNRMRQMRNAATAKRVDTCLRATIEANPRDPVALTALSLVRYADWQSQRLTPEGREALGEARAIALRSYESSPNSAPGLFAMARANFYAGNCAGGNAMGEAALALNPYDADMSGFLGLFKLVCGQAEEGEALLRRSLQLDSSYPGVPAVTLAFVLSQRGEQAEAQRILDHMPSPSNLEPQYMMVRAVVLARQGDPAAARAQWRRLLAYTRQPADASPETVLGRFMITPAVIERAAAALRDSGVVPAGA</sequence>
<organism evidence="3">
    <name type="scientific">uncultured Sphingopyxis sp</name>
    <dbReference type="NCBI Taxonomy" id="310581"/>
    <lineage>
        <taxon>Bacteria</taxon>
        <taxon>Pseudomonadati</taxon>
        <taxon>Pseudomonadota</taxon>
        <taxon>Alphaproteobacteria</taxon>
        <taxon>Sphingomonadales</taxon>
        <taxon>Sphingomonadaceae</taxon>
        <taxon>Sphingopyxis</taxon>
        <taxon>environmental samples</taxon>
    </lineage>
</organism>
<dbReference type="InterPro" id="IPR011990">
    <property type="entry name" value="TPR-like_helical_dom_sf"/>
</dbReference>
<gene>
    <name evidence="3" type="ORF">SPPYR_2458</name>
</gene>
<proteinExistence type="predicted"/>
<keyword evidence="2" id="KW-1133">Transmembrane helix</keyword>
<protein>
    <submittedName>
        <fullName evidence="3">Tetratricopeptide TPR_4</fullName>
    </submittedName>
</protein>
<dbReference type="RefSeq" id="WP_295319652.1">
    <property type="nucleotide sequence ID" value="NZ_LT598653.1"/>
</dbReference>
<keyword evidence="2" id="KW-0812">Transmembrane</keyword>
<name>A0A1Y5PUB2_9SPHN</name>
<dbReference type="EMBL" id="LT598653">
    <property type="protein sequence ID" value="SBV33578.1"/>
    <property type="molecule type" value="Genomic_DNA"/>
</dbReference>
<keyword evidence="2" id="KW-0472">Membrane</keyword>
<dbReference type="AlphaFoldDB" id="A0A1Y5PUB2"/>
<accession>A0A1Y5PUB2</accession>
<feature type="region of interest" description="Disordered" evidence="1">
    <location>
        <begin position="123"/>
        <end position="158"/>
    </location>
</feature>
<evidence type="ECO:0000256" key="2">
    <source>
        <dbReference type="SAM" id="Phobius"/>
    </source>
</evidence>
<feature type="transmembrane region" description="Helical" evidence="2">
    <location>
        <begin position="162"/>
        <end position="182"/>
    </location>
</feature>